<reference evidence="1" key="1">
    <citation type="journal article" date="2020" name="Stud. Mycol.">
        <title>101 Dothideomycetes genomes: a test case for predicting lifestyles and emergence of pathogens.</title>
        <authorList>
            <person name="Haridas S."/>
            <person name="Albert R."/>
            <person name="Binder M."/>
            <person name="Bloem J."/>
            <person name="Labutti K."/>
            <person name="Salamov A."/>
            <person name="Andreopoulos B."/>
            <person name="Baker S."/>
            <person name="Barry K."/>
            <person name="Bills G."/>
            <person name="Bluhm B."/>
            <person name="Cannon C."/>
            <person name="Castanera R."/>
            <person name="Culley D."/>
            <person name="Daum C."/>
            <person name="Ezra D."/>
            <person name="Gonzalez J."/>
            <person name="Henrissat B."/>
            <person name="Kuo A."/>
            <person name="Liang C."/>
            <person name="Lipzen A."/>
            <person name="Lutzoni F."/>
            <person name="Magnuson J."/>
            <person name="Mondo S."/>
            <person name="Nolan M."/>
            <person name="Ohm R."/>
            <person name="Pangilinan J."/>
            <person name="Park H.-J."/>
            <person name="Ramirez L."/>
            <person name="Alfaro M."/>
            <person name="Sun H."/>
            <person name="Tritt A."/>
            <person name="Yoshinaga Y."/>
            <person name="Zwiers L.-H."/>
            <person name="Turgeon B."/>
            <person name="Goodwin S."/>
            <person name="Spatafora J."/>
            <person name="Crous P."/>
            <person name="Grigoriev I."/>
        </authorList>
    </citation>
    <scope>NUCLEOTIDE SEQUENCE</scope>
    <source>
        <strain evidence="1">ATCC 200398</strain>
    </source>
</reference>
<organism evidence="1 2">
    <name type="scientific">Lindgomyces ingoldianus</name>
    <dbReference type="NCBI Taxonomy" id="673940"/>
    <lineage>
        <taxon>Eukaryota</taxon>
        <taxon>Fungi</taxon>
        <taxon>Dikarya</taxon>
        <taxon>Ascomycota</taxon>
        <taxon>Pezizomycotina</taxon>
        <taxon>Dothideomycetes</taxon>
        <taxon>Pleosporomycetidae</taxon>
        <taxon>Pleosporales</taxon>
        <taxon>Lindgomycetaceae</taxon>
        <taxon>Lindgomyces</taxon>
    </lineage>
</organism>
<keyword evidence="2" id="KW-1185">Reference proteome</keyword>
<dbReference type="EMBL" id="MU003496">
    <property type="protein sequence ID" value="KAF2475269.1"/>
    <property type="molecule type" value="Genomic_DNA"/>
</dbReference>
<accession>A0ACB6R7P3</accession>
<proteinExistence type="predicted"/>
<dbReference type="Proteomes" id="UP000799755">
    <property type="component" value="Unassembled WGS sequence"/>
</dbReference>
<comment type="caution">
    <text evidence="1">The sequence shown here is derived from an EMBL/GenBank/DDBJ whole genome shotgun (WGS) entry which is preliminary data.</text>
</comment>
<gene>
    <name evidence="1" type="ORF">BDR25DRAFT_331795</name>
</gene>
<evidence type="ECO:0000313" key="2">
    <source>
        <dbReference type="Proteomes" id="UP000799755"/>
    </source>
</evidence>
<name>A0ACB6R7P3_9PLEO</name>
<sequence>MESGLAKILIVFFLASFAAATKVTETLRLTWENGAPNGQSRNMIFTNGGFPGPNLIFDEGDEVEITVHNDMPRNASVHWHGLEQTRSPWSDGVSGLSQTPILPGKSFVYRFTASPTGTHWYHSHEQMSMFDGLYGGIFIRPKKDCEAPWPFISDDTRDTDAMARAALNPELVMLSDWSQYTSDEYWKANVDSGLLVFCVDSILANGQGAVYCPSQEFLIDQTAPGIKDSAFKNGEHVTDKGCFPFTDAIEGGTVNTSHPETIPASLQEGCIPSTGSNATIEVDPAAGWVSFNFIAASTQKQVLISIDEHPMWIYEVDGHWVKPKEYLSAAISAGERFSAMVKLDKPPGTYTIRLPDSGSTQVISGFANLVYKGSNSTIVPKPYVTYGGFNATIPAGIQTYTPWDLPTDIMPPFPPIAPRPGAADEEYLLVMGRLNSSIGYTVNTKYLYPMTWNADTPLLFYPDRILPEEDGYVIRTQNGSWVDLILQVSTLSNDLAAFTHVMHKHGSKTWRVGMGPGIWNYSSVTNAMAEHPEFFNMEDPGYRDTWLTTFSPVPEGGWWIVLRYQATNPGPWLFHCHIELHAMGGMAMAILDGVDEWPEVPDEYQL</sequence>
<protein>
    <submittedName>
        <fullName evidence="1">Laccase</fullName>
    </submittedName>
</protein>
<evidence type="ECO:0000313" key="1">
    <source>
        <dbReference type="EMBL" id="KAF2475269.1"/>
    </source>
</evidence>